<dbReference type="GO" id="GO:0009751">
    <property type="term" value="P:response to salicylic acid"/>
    <property type="evidence" value="ECO:0007669"/>
    <property type="project" value="UniProtKB-ARBA"/>
</dbReference>
<keyword evidence="13 19" id="KW-0472">Membrane</keyword>
<dbReference type="InterPro" id="IPR008271">
    <property type="entry name" value="Ser/Thr_kinase_AS"/>
</dbReference>
<dbReference type="CDD" id="cd23509">
    <property type="entry name" value="Gnk2-like"/>
    <property type="match status" value="2"/>
</dbReference>
<keyword evidence="14" id="KW-1015">Disulfide bond</keyword>
<proteinExistence type="predicted"/>
<dbReference type="InterPro" id="IPR038408">
    <property type="entry name" value="GNK2_sf"/>
</dbReference>
<evidence type="ECO:0000256" key="6">
    <source>
        <dbReference type="ARBA" id="ARBA00022729"/>
    </source>
</evidence>
<evidence type="ECO:0000256" key="7">
    <source>
        <dbReference type="ARBA" id="ARBA00022734"/>
    </source>
</evidence>
<evidence type="ECO:0000256" key="10">
    <source>
        <dbReference type="ARBA" id="ARBA00022777"/>
    </source>
</evidence>
<keyword evidence="8" id="KW-0677">Repeat</keyword>
<dbReference type="Proteomes" id="UP000467840">
    <property type="component" value="Chromosome 16"/>
</dbReference>
<feature type="compositionally biased region" description="Polar residues" evidence="18">
    <location>
        <begin position="1501"/>
        <end position="1511"/>
    </location>
</feature>
<dbReference type="FunFam" id="3.30.430.20:FF:000003">
    <property type="entry name" value="Cysteine-rich RLK (RECEPTOR-like protein kinase) 10"/>
    <property type="match status" value="1"/>
</dbReference>
<keyword evidence="10" id="KW-0418">Kinase</keyword>
<evidence type="ECO:0000256" key="13">
    <source>
        <dbReference type="ARBA" id="ARBA00023136"/>
    </source>
</evidence>
<feature type="transmembrane region" description="Helical" evidence="19">
    <location>
        <begin position="159"/>
        <end position="184"/>
    </location>
</feature>
<dbReference type="PROSITE" id="PS00108">
    <property type="entry name" value="PROTEIN_KINASE_ST"/>
    <property type="match status" value="2"/>
</dbReference>
<evidence type="ECO:0000256" key="17">
    <source>
        <dbReference type="PROSITE-ProRule" id="PRU10141"/>
    </source>
</evidence>
<dbReference type="InterPro" id="IPR002902">
    <property type="entry name" value="GNK2"/>
</dbReference>
<keyword evidence="9 17" id="KW-0547">Nucleotide-binding</keyword>
<dbReference type="PROSITE" id="PS50011">
    <property type="entry name" value="PROTEIN_KINASE_DOM"/>
    <property type="match status" value="3"/>
</dbReference>
<dbReference type="GO" id="GO:0004674">
    <property type="term" value="F:protein serine/threonine kinase activity"/>
    <property type="evidence" value="ECO:0007669"/>
    <property type="project" value="UniProtKB-KW"/>
</dbReference>
<dbReference type="SMART" id="SM00220">
    <property type="entry name" value="S_TKc"/>
    <property type="match status" value="2"/>
</dbReference>
<dbReference type="GO" id="GO:0005886">
    <property type="term" value="C:plasma membrane"/>
    <property type="evidence" value="ECO:0007669"/>
    <property type="project" value="UniProtKB-SubCell"/>
</dbReference>
<keyword evidence="16" id="KW-0325">Glycoprotein</keyword>
<dbReference type="Gene3D" id="3.30.430.20">
    <property type="entry name" value="Gnk2 domain, C-X8-C-X2-C motif"/>
    <property type="match status" value="2"/>
</dbReference>
<reference evidence="22 23" key="1">
    <citation type="journal article" date="2020" name="Mol. Plant">
        <title>The Chromosome-Based Rubber Tree Genome Provides New Insights into Spurge Genome Evolution and Rubber Biosynthesis.</title>
        <authorList>
            <person name="Liu J."/>
            <person name="Shi C."/>
            <person name="Shi C.C."/>
            <person name="Li W."/>
            <person name="Zhang Q.J."/>
            <person name="Zhang Y."/>
            <person name="Li K."/>
            <person name="Lu H.F."/>
            <person name="Shi C."/>
            <person name="Zhu S.T."/>
            <person name="Xiao Z.Y."/>
            <person name="Nan H."/>
            <person name="Yue Y."/>
            <person name="Zhu X.G."/>
            <person name="Wu Y."/>
            <person name="Hong X.N."/>
            <person name="Fan G.Y."/>
            <person name="Tong Y."/>
            <person name="Zhang D."/>
            <person name="Mao C.L."/>
            <person name="Liu Y.L."/>
            <person name="Hao S.J."/>
            <person name="Liu W.Q."/>
            <person name="Lv M.Q."/>
            <person name="Zhang H.B."/>
            <person name="Liu Y."/>
            <person name="Hu-Tang G.R."/>
            <person name="Wang J.P."/>
            <person name="Wang J.H."/>
            <person name="Sun Y.H."/>
            <person name="Ni S.B."/>
            <person name="Chen W.B."/>
            <person name="Zhang X.C."/>
            <person name="Jiao Y.N."/>
            <person name="Eichler E.E."/>
            <person name="Li G.H."/>
            <person name="Liu X."/>
            <person name="Gao L.Z."/>
        </authorList>
    </citation>
    <scope>NUCLEOTIDE SEQUENCE [LARGE SCALE GENOMIC DNA]</scope>
    <source>
        <strain evidence="23">cv. GT1</strain>
        <tissue evidence="22">Leaf</tissue>
    </source>
</reference>
<evidence type="ECO:0000256" key="4">
    <source>
        <dbReference type="ARBA" id="ARBA00022679"/>
    </source>
</evidence>
<dbReference type="SUPFAM" id="SSF56112">
    <property type="entry name" value="Protein kinase-like (PK-like)"/>
    <property type="match status" value="4"/>
</dbReference>
<dbReference type="GO" id="GO:0042742">
    <property type="term" value="P:defense response to bacterium"/>
    <property type="evidence" value="ECO:0007669"/>
    <property type="project" value="UniProtKB-ARBA"/>
</dbReference>
<dbReference type="FunFam" id="3.30.430.20:FF:000002">
    <property type="entry name" value="Cysteine-rich receptor-like protein kinase 10"/>
    <property type="match status" value="1"/>
</dbReference>
<dbReference type="FunFam" id="3.30.200.20:FF:000727">
    <property type="entry name" value="Cysteine-rich RLK (RECEPTOR-like protein kinase) 23"/>
    <property type="match status" value="2"/>
</dbReference>
<evidence type="ECO:0000256" key="3">
    <source>
        <dbReference type="ARBA" id="ARBA00022527"/>
    </source>
</evidence>
<evidence type="ECO:0000256" key="15">
    <source>
        <dbReference type="ARBA" id="ARBA00023170"/>
    </source>
</evidence>
<evidence type="ECO:0000313" key="23">
    <source>
        <dbReference type="Proteomes" id="UP000467840"/>
    </source>
</evidence>
<feature type="region of interest" description="Disordered" evidence="18">
    <location>
        <begin position="1501"/>
        <end position="1526"/>
    </location>
</feature>
<feature type="binding site" evidence="17">
    <location>
        <position position="589"/>
    </location>
    <ligand>
        <name>ATP</name>
        <dbReference type="ChEBI" id="CHEBI:30616"/>
    </ligand>
</feature>
<sequence length="1526" mass="171732">MDLTTIMAAADNFSDSNKLGLVGFGTVYKNTANTKRVAVTYGYMAPEYAMAGQFSVKSDIFSFDVIHLEITIGRKNSGFCLTEHAQTLLAYAWLLWNEGKELEFVDPLLMETTPREEFVRQGGIIFSRNCDMRFEIYPFYNASSNLLPNPISQGDKRKIWMYVLFACIPTMILAIIIGYCVFYLSRKKGKEKDEERAHLALLLELTTSRGVTMTQEGELMSYEELPFMDFTTMIAATDNFSDSNKLGQGGFGTVYKGILPDGKEIAVKRLSRKSWQGLEEFKNEIILIAKLQHRNLVRLLGCGIEGDEKFLIYEFMPNRSLDMFIFMDIAPEYAMAGQFSVKSDVFSFGVILLEVISGRKSSGFYLTEHAQTLLAYAWRLWNEGKELEFVDPLLMETTPIEEVSQHLVSEQSSDPEVLGDPTIVTIYKLVRKNKQAMVVENPRLHNLQEHMQSLNKKIQELSLRLCKVEQTMSQTMEMVMQMMKASQGKDKSHNPLAIIIVIVASIAVFVLLYLLGCRFLRQRARKKQNSTIEEENDGNEIMIEGALQYDLATMEAATKMFAEENKLGAGGFGEVYKGTLPNGQEIAVKRLSRSSGQSTEEFKNEVILIAKLQHRNLVRLLGFCLEGEEKILIYEFVPNKSLDCFLYEEQAQLDWTQRYKIIEGIAQGILYLHEGSGFKIIHRDLKASNILLETNMDPKISDFGQARIFGVDQTHANTNRIIGTYGYMSPEYIMHGQFSTKSDVYSFGILIFEIVTGKKRSSFPGDLVGYVWNKWSLGVACEVLDPTLRGSCSINEVTKCIHTGLLCIQQDPAHRPAMATIVLMLSSHSVTRPLPKRPGFLFDGGSEQNKLTNEVQWDQLMNVAPPFLSATEFYPSFRIIIISEAAGPTYVYHSCPNTTTFTTNTTYHSNLNLLLSSLNSNTTRKNGFYNTTAGQNPNTVYGLFLCRGDLSTQVCQDCVTFATRDIVQRCPVEKVAFIWYDECLLRYSNRSIFSIIEQNPMRALYNTQNITQQDRFNKLVAETMKDATAKAASAISGAKKFGTEVANFTSFQTLYSLVQCTPDLSEADCNRCLRQAIAYLPACCSGKQGAQVLTPSCSTRYELYPFYNLKEVAAPPPSHLFLSPPPPPLIGPKDKSHNPSAIIIAIVAPIAVSVLLFVLGCCFLSRRARKKQNFTIEEENDGDEIMTIESLQYDFATIEAATSMFTEDNKLGAGGFGDVYKGTLPNGQEIAVKRLSRSSGQGIEEFKNEVILVAKLQHRNLVRLLGFCLEGEEKILIYEFVPNKSLDCFLYDLEKQAQLDWTQRYKIIKGIARGTLYLHEDSRFKIIHRDLKANNILLDKNMNPKISDFGLARIFGVDQTHANTNRIVGTYGYMSPEYAMHGQFSTKSDVYSFGVLILEIVTGKKNGSFSGDLMSYVWKKWKDGMALDVLDPTLRGSCSRNEVTRCIHIGLLCVQQDPAERPTMATIVLMLSSRSVTQPLPKQPGFFFDGRREQNTVTKEVQLDQPTSVSTPLPVDEASITEVYPR</sequence>
<dbReference type="Pfam" id="PF07714">
    <property type="entry name" value="PK_Tyr_Ser-Thr"/>
    <property type="match status" value="3"/>
</dbReference>
<dbReference type="Pfam" id="PF01657">
    <property type="entry name" value="Stress-antifung"/>
    <property type="match status" value="2"/>
</dbReference>
<dbReference type="Gene3D" id="3.30.200.20">
    <property type="entry name" value="Phosphorylase Kinase, domain 1"/>
    <property type="match status" value="3"/>
</dbReference>
<evidence type="ECO:0000256" key="5">
    <source>
        <dbReference type="ARBA" id="ARBA00022692"/>
    </source>
</evidence>
<evidence type="ECO:0000259" key="21">
    <source>
        <dbReference type="PROSITE" id="PS51473"/>
    </source>
</evidence>
<keyword evidence="3" id="KW-0723">Serine/threonine-protein kinase</keyword>
<feature type="domain" description="Gnk2-homologous" evidence="21">
    <location>
        <begin position="998"/>
        <end position="1106"/>
    </location>
</feature>
<keyword evidence="6" id="KW-0732">Signal</keyword>
<feature type="domain" description="Protein kinase" evidence="20">
    <location>
        <begin position="561"/>
        <end position="831"/>
    </location>
</feature>
<evidence type="ECO:0000259" key="20">
    <source>
        <dbReference type="PROSITE" id="PS50011"/>
    </source>
</evidence>
<feature type="domain" description="Gnk2-homologous" evidence="21">
    <location>
        <begin position="889"/>
        <end position="992"/>
    </location>
</feature>
<dbReference type="InterPro" id="IPR001245">
    <property type="entry name" value="Ser-Thr/Tyr_kinase_cat_dom"/>
</dbReference>
<evidence type="ECO:0000256" key="18">
    <source>
        <dbReference type="SAM" id="MobiDB-lite"/>
    </source>
</evidence>
<dbReference type="PANTHER" id="PTHR27002:SF1050">
    <property type="entry name" value="CYSTEINE-RICH RECEPTOR-LIKE PROTEIN KINASE 5"/>
    <property type="match status" value="1"/>
</dbReference>
<organism evidence="22 23">
    <name type="scientific">Hevea brasiliensis</name>
    <name type="common">Para rubber tree</name>
    <name type="synonym">Siphonia brasiliensis</name>
    <dbReference type="NCBI Taxonomy" id="3981"/>
    <lineage>
        <taxon>Eukaryota</taxon>
        <taxon>Viridiplantae</taxon>
        <taxon>Streptophyta</taxon>
        <taxon>Embryophyta</taxon>
        <taxon>Tracheophyta</taxon>
        <taxon>Spermatophyta</taxon>
        <taxon>Magnoliopsida</taxon>
        <taxon>eudicotyledons</taxon>
        <taxon>Gunneridae</taxon>
        <taxon>Pentapetalae</taxon>
        <taxon>rosids</taxon>
        <taxon>fabids</taxon>
        <taxon>Malpighiales</taxon>
        <taxon>Euphorbiaceae</taxon>
        <taxon>Crotonoideae</taxon>
        <taxon>Micrandreae</taxon>
        <taxon>Hevea</taxon>
    </lineage>
</organism>
<comment type="caution">
    <text evidence="22">The sequence shown here is derived from an EMBL/GenBank/DDBJ whole genome shotgun (WGS) entry which is preliminary data.</text>
</comment>
<dbReference type="GO" id="GO:0005524">
    <property type="term" value="F:ATP binding"/>
    <property type="evidence" value="ECO:0007669"/>
    <property type="project" value="UniProtKB-UniRule"/>
</dbReference>
<feature type="transmembrane region" description="Helical" evidence="19">
    <location>
        <begin position="1141"/>
        <end position="1164"/>
    </location>
</feature>
<evidence type="ECO:0000256" key="2">
    <source>
        <dbReference type="ARBA" id="ARBA00022475"/>
    </source>
</evidence>
<dbReference type="FunFam" id="3.30.200.20:FF:000330">
    <property type="entry name" value="G-type lectin S-receptor-like serine/threonine-protein kinase At4g03230"/>
    <property type="match status" value="1"/>
</dbReference>
<comment type="subcellular location">
    <subcellularLocation>
        <location evidence="1">Cell membrane</location>
        <topology evidence="1">Single-pass type I membrane protein</topology>
    </subcellularLocation>
</comment>
<keyword evidence="15" id="KW-0675">Receptor</keyword>
<keyword evidence="7" id="KW-0430">Lectin</keyword>
<keyword evidence="4" id="KW-0808">Transferase</keyword>
<keyword evidence="11 17" id="KW-0067">ATP-binding</keyword>
<evidence type="ECO:0000256" key="8">
    <source>
        <dbReference type="ARBA" id="ARBA00022737"/>
    </source>
</evidence>
<evidence type="ECO:0000256" key="12">
    <source>
        <dbReference type="ARBA" id="ARBA00022989"/>
    </source>
</evidence>
<evidence type="ECO:0000256" key="16">
    <source>
        <dbReference type="ARBA" id="ARBA00023180"/>
    </source>
</evidence>
<dbReference type="InterPro" id="IPR011009">
    <property type="entry name" value="Kinase-like_dom_sf"/>
</dbReference>
<dbReference type="GO" id="GO:0030246">
    <property type="term" value="F:carbohydrate binding"/>
    <property type="evidence" value="ECO:0007669"/>
    <property type="project" value="UniProtKB-KW"/>
</dbReference>
<name>A0A6A6LUC8_HEVBR</name>
<dbReference type="CDD" id="cd14066">
    <property type="entry name" value="STKc_IRAK"/>
    <property type="match status" value="2"/>
</dbReference>
<dbReference type="PROSITE" id="PS00107">
    <property type="entry name" value="PROTEIN_KINASE_ATP"/>
    <property type="match status" value="3"/>
</dbReference>
<evidence type="ECO:0000256" key="9">
    <source>
        <dbReference type="ARBA" id="ARBA00022741"/>
    </source>
</evidence>
<dbReference type="Gene3D" id="1.10.510.10">
    <property type="entry name" value="Transferase(Phosphotransferase) domain 1"/>
    <property type="match status" value="4"/>
</dbReference>
<keyword evidence="2" id="KW-1003">Cell membrane</keyword>
<keyword evidence="5 19" id="KW-0812">Transmembrane</keyword>
<keyword evidence="23" id="KW-1185">Reference proteome</keyword>
<feature type="domain" description="Protein kinase" evidence="20">
    <location>
        <begin position="240"/>
        <end position="567"/>
    </location>
</feature>
<accession>A0A6A6LUC8</accession>
<feature type="transmembrane region" description="Helical" evidence="19">
    <location>
        <begin position="496"/>
        <end position="516"/>
    </location>
</feature>
<keyword evidence="12 19" id="KW-1133">Transmembrane helix</keyword>
<dbReference type="PANTHER" id="PTHR27002">
    <property type="entry name" value="RECEPTOR-LIKE SERINE/THREONINE-PROTEIN KINASE SD1-8"/>
    <property type="match status" value="1"/>
</dbReference>
<evidence type="ECO:0000256" key="19">
    <source>
        <dbReference type="SAM" id="Phobius"/>
    </source>
</evidence>
<evidence type="ECO:0008006" key="24">
    <source>
        <dbReference type="Google" id="ProtNLM"/>
    </source>
</evidence>
<feature type="domain" description="Protein kinase" evidence="20">
    <location>
        <begin position="1205"/>
        <end position="1486"/>
    </location>
</feature>
<feature type="binding site" evidence="17">
    <location>
        <position position="1233"/>
    </location>
    <ligand>
        <name>ATP</name>
        <dbReference type="ChEBI" id="CHEBI:30616"/>
    </ligand>
</feature>
<dbReference type="InterPro" id="IPR017441">
    <property type="entry name" value="Protein_kinase_ATP_BS"/>
</dbReference>
<evidence type="ECO:0000256" key="1">
    <source>
        <dbReference type="ARBA" id="ARBA00004251"/>
    </source>
</evidence>
<evidence type="ECO:0000313" key="22">
    <source>
        <dbReference type="EMBL" id="KAF2303636.1"/>
    </source>
</evidence>
<evidence type="ECO:0000256" key="14">
    <source>
        <dbReference type="ARBA" id="ARBA00023157"/>
    </source>
</evidence>
<dbReference type="FunFam" id="1.10.510.10:FF:000129">
    <property type="entry name" value="cysteine-rich receptor-like protein kinase 10"/>
    <property type="match status" value="2"/>
</dbReference>
<evidence type="ECO:0000256" key="11">
    <source>
        <dbReference type="ARBA" id="ARBA00022840"/>
    </source>
</evidence>
<protein>
    <recommendedName>
        <fullName evidence="24">Cysteine-rich receptor-like protein kinase</fullName>
    </recommendedName>
</protein>
<dbReference type="EMBL" id="JAAGAX010000009">
    <property type="protein sequence ID" value="KAF2303636.1"/>
    <property type="molecule type" value="Genomic_DNA"/>
</dbReference>
<dbReference type="PROSITE" id="PS51473">
    <property type="entry name" value="GNK2"/>
    <property type="match status" value="2"/>
</dbReference>
<dbReference type="InterPro" id="IPR000719">
    <property type="entry name" value="Prot_kinase_dom"/>
</dbReference>
<gene>
    <name evidence="22" type="ORF">GH714_020433</name>
</gene>
<feature type="binding site" evidence="17">
    <location>
        <position position="268"/>
    </location>
    <ligand>
        <name>ATP</name>
        <dbReference type="ChEBI" id="CHEBI:30616"/>
    </ligand>
</feature>